<dbReference type="SUPFAM" id="SSF56176">
    <property type="entry name" value="FAD-binding/transporter-associated domain-like"/>
    <property type="match status" value="1"/>
</dbReference>
<dbReference type="InterPro" id="IPR016169">
    <property type="entry name" value="FAD-bd_PCMH_sub2"/>
</dbReference>
<dbReference type="Gene3D" id="3.30.465.10">
    <property type="match status" value="1"/>
</dbReference>
<dbReference type="FunFam" id="3.30.70.2740:FF:000001">
    <property type="entry name" value="D-lactate dehydrogenase mitochondrial"/>
    <property type="match status" value="1"/>
</dbReference>
<dbReference type="AlphaFoldDB" id="A0A1V4QFF2"/>
<dbReference type="InterPro" id="IPR036318">
    <property type="entry name" value="FAD-bd_PCMH-like_sf"/>
</dbReference>
<evidence type="ECO:0000256" key="1">
    <source>
        <dbReference type="ARBA" id="ARBA00001974"/>
    </source>
</evidence>
<dbReference type="PANTHER" id="PTHR42934:SF2">
    <property type="entry name" value="GLYCOLATE OXIDASE SUBUNIT GLCD"/>
    <property type="match status" value="1"/>
</dbReference>
<name>A0A1V4QFF2_UNCW3</name>
<gene>
    <name evidence="7" type="ORF">BXT86_03020</name>
</gene>
<protein>
    <recommendedName>
        <fullName evidence="6">FAD-binding PCMH-type domain-containing protein</fullName>
    </recommendedName>
</protein>
<dbReference type="Pfam" id="PF02913">
    <property type="entry name" value="FAD-oxidase_C"/>
    <property type="match status" value="1"/>
</dbReference>
<proteinExistence type="inferred from homology"/>
<keyword evidence="3" id="KW-0285">Flavoprotein</keyword>
<evidence type="ECO:0000256" key="2">
    <source>
        <dbReference type="ARBA" id="ARBA00008000"/>
    </source>
</evidence>
<evidence type="ECO:0000256" key="5">
    <source>
        <dbReference type="ARBA" id="ARBA00023002"/>
    </source>
</evidence>
<dbReference type="InterPro" id="IPR051914">
    <property type="entry name" value="FAD-linked_OxidoTrans_Type4"/>
</dbReference>
<dbReference type="InterPro" id="IPR016166">
    <property type="entry name" value="FAD-bd_PCMH"/>
</dbReference>
<evidence type="ECO:0000313" key="7">
    <source>
        <dbReference type="EMBL" id="OPX18089.1"/>
    </source>
</evidence>
<evidence type="ECO:0000256" key="3">
    <source>
        <dbReference type="ARBA" id="ARBA00022630"/>
    </source>
</evidence>
<dbReference type="Gene3D" id="1.10.45.10">
    <property type="entry name" value="Vanillyl-alcohol Oxidase, Chain A, domain 4"/>
    <property type="match status" value="1"/>
</dbReference>
<dbReference type="InterPro" id="IPR004113">
    <property type="entry name" value="FAD-bd_oxidored_4_C"/>
</dbReference>
<organism evidence="7 8">
    <name type="scientific">candidate division WOR-3 bacterium 4484_100</name>
    <dbReference type="NCBI Taxonomy" id="1936077"/>
    <lineage>
        <taxon>Bacteria</taxon>
        <taxon>Bacteria division WOR-3</taxon>
    </lineage>
</organism>
<dbReference type="Proteomes" id="UP000191663">
    <property type="component" value="Unassembled WGS sequence"/>
</dbReference>
<comment type="cofactor">
    <cofactor evidence="1">
        <name>FAD</name>
        <dbReference type="ChEBI" id="CHEBI:57692"/>
    </cofactor>
</comment>
<dbReference type="GO" id="GO:0016491">
    <property type="term" value="F:oxidoreductase activity"/>
    <property type="evidence" value="ECO:0007669"/>
    <property type="project" value="UniProtKB-KW"/>
</dbReference>
<dbReference type="PROSITE" id="PS51387">
    <property type="entry name" value="FAD_PCMH"/>
    <property type="match status" value="1"/>
</dbReference>
<feature type="domain" description="FAD-binding PCMH-type" evidence="6">
    <location>
        <begin position="42"/>
        <end position="221"/>
    </location>
</feature>
<dbReference type="Gene3D" id="3.30.70.2740">
    <property type="match status" value="1"/>
</dbReference>
<evidence type="ECO:0000259" key="6">
    <source>
        <dbReference type="PROSITE" id="PS51387"/>
    </source>
</evidence>
<evidence type="ECO:0000256" key="4">
    <source>
        <dbReference type="ARBA" id="ARBA00022827"/>
    </source>
</evidence>
<dbReference type="InterPro" id="IPR016164">
    <property type="entry name" value="FAD-linked_Oxase-like_C"/>
</dbReference>
<dbReference type="PANTHER" id="PTHR42934">
    <property type="entry name" value="GLYCOLATE OXIDASE SUBUNIT GLCD"/>
    <property type="match status" value="1"/>
</dbReference>
<dbReference type="EMBL" id="MUKB01000042">
    <property type="protein sequence ID" value="OPX18089.1"/>
    <property type="molecule type" value="Genomic_DNA"/>
</dbReference>
<reference evidence="8" key="1">
    <citation type="submission" date="2017-01" db="EMBL/GenBank/DDBJ databases">
        <title>Novel pathways for hydrocarbon cycling and metabolic interdependencies in hydrothermal sediment communities.</title>
        <authorList>
            <person name="Dombrowski N."/>
            <person name="Seitz K."/>
            <person name="Teske A."/>
            <person name="Baker B."/>
        </authorList>
    </citation>
    <scope>NUCLEOTIDE SEQUENCE [LARGE SCALE GENOMIC DNA]</scope>
</reference>
<comment type="similarity">
    <text evidence="2">Belongs to the FAD-binding oxidoreductase/transferase type 4 family.</text>
</comment>
<dbReference type="GO" id="GO:0071949">
    <property type="term" value="F:FAD binding"/>
    <property type="evidence" value="ECO:0007669"/>
    <property type="project" value="InterPro"/>
</dbReference>
<keyword evidence="5" id="KW-0560">Oxidoreductase</keyword>
<keyword evidence="4" id="KW-0274">FAD</keyword>
<dbReference type="FunFam" id="1.10.45.10:FF:000001">
    <property type="entry name" value="D-lactate dehydrogenase mitochondrial"/>
    <property type="match status" value="1"/>
</dbReference>
<evidence type="ECO:0000313" key="8">
    <source>
        <dbReference type="Proteomes" id="UP000191663"/>
    </source>
</evidence>
<dbReference type="InterPro" id="IPR016171">
    <property type="entry name" value="Vanillyl_alc_oxidase_C-sub2"/>
</dbReference>
<dbReference type="Pfam" id="PF01565">
    <property type="entry name" value="FAD_binding_4"/>
    <property type="match status" value="1"/>
</dbReference>
<accession>A0A1V4QFF2</accession>
<dbReference type="Gene3D" id="3.30.70.2190">
    <property type="match status" value="1"/>
</dbReference>
<sequence length="469" mass="51957">MPYMKIDDKIINQLSKILQTRTRVIQEPEILENYAHDETPLYHSMPEVVIKPETTKEVSEIVKLGYEYNIPITPRGGGTSLSAGAVPLFGGIVLSFERMDKIKEVDQKNLTVTTEPGIITEKLDQELKKYNLFFPPDPVSLDSCTIGGNIAECAGGPRAMKYGVTRNYVLGLEIVAGTGEIIKLGGKLLKNVTGYDLINLIVGSEGTLAIVTQAILKLLPRPRVVVDLLIPFPLVSSAVEFAITTISQAPQVAAIEFIEGDVIRLLGRFLKKRLPYPEAGAHIIVEIDGDCQTEVRRIYENVGDIALKNSALDVLVAEGEKDKERIWEPRRNIGDALKELTKNIAREDLVVPKDRVPQLIKEIKAMLKSYNAQLYAFGHLGDGNIHTDIGIEKGQKINRSKVNEIRKNVYKIALNLGGTITAEHGIGLSKIAYLPMAIAETNLQIMKEIKRIFDPKNILNPGKIFQNNH</sequence>
<dbReference type="SUPFAM" id="SSF55103">
    <property type="entry name" value="FAD-linked oxidases, C-terminal domain"/>
    <property type="match status" value="1"/>
</dbReference>
<comment type="caution">
    <text evidence="7">The sequence shown here is derived from an EMBL/GenBank/DDBJ whole genome shotgun (WGS) entry which is preliminary data.</text>
</comment>
<dbReference type="InterPro" id="IPR006094">
    <property type="entry name" value="Oxid_FAD_bind_N"/>
</dbReference>